<dbReference type="InterPro" id="IPR002156">
    <property type="entry name" value="RNaseH_domain"/>
</dbReference>
<dbReference type="Gene3D" id="3.30.40.10">
    <property type="entry name" value="Zinc/RING finger domain, C3HC4 (zinc finger)"/>
    <property type="match status" value="1"/>
</dbReference>
<dbReference type="Pfam" id="PF13456">
    <property type="entry name" value="RVT_3"/>
    <property type="match status" value="1"/>
</dbReference>
<dbReference type="CDD" id="cd22584">
    <property type="entry name" value="Rcat_RBR_unk"/>
    <property type="match status" value="1"/>
</dbReference>
<dbReference type="GO" id="GO:0008270">
    <property type="term" value="F:zinc ion binding"/>
    <property type="evidence" value="ECO:0007669"/>
    <property type="project" value="UniProtKB-KW"/>
</dbReference>
<dbReference type="EC" id="2.3.2.31" evidence="5"/>
<dbReference type="InterPro" id="IPR002867">
    <property type="entry name" value="IBR_dom"/>
</dbReference>
<dbReference type="InterPro" id="IPR017907">
    <property type="entry name" value="Znf_RING_CS"/>
</dbReference>
<sequence>MENDENLKTLASEIMAATNLLSDHELAFRLQMQEALNASLALQPSSSNSTQQDSPFSIDSVFTDDIPDFAHLKVQTLELDKFQQEIKDREQSEAEMKKISLDLSRRIHDQSFARELLMFPEKDWENEGDYFEKPFGEGCSSSSSSSSSAANLVSNGPFRLYFMGLVTEENVKGSVTAFASIGAAICDPSDNLILKVQKPLKGRWISLSKRYAYVKALIEGLDAALSLKIQRINVYCDYHPLFQQLRGRWQVKQQNLKILMDQVVALLGKFTSFNLILLAKNDVKFAIKLARDVIDSQITASAESSSANETCNICLEEKDIMQIFSVDSCLHRYCISCMKQHAEVKLLHGMVPGCPHEGCQTQLIVDSCKKFLTPKFIEMMTQRLKEAAVPVTEKLYCPYPKCSTLMSKSEVISSNDLFGTKNRSGAYKCIKCHGLFCINCKVPWHRGMSCLEYKRLNPRGEEAKLKSLASQQLWRQCVKCNHMIELTEGCYHMTCRCGFEFCYTCGAEWKKKKATCDCPLWDEDNILYDDSDEEEEEDEYIEEYDYEDEWDTEDEI</sequence>
<feature type="region of interest" description="Disordered" evidence="13">
    <location>
        <begin position="530"/>
        <end position="556"/>
    </location>
</feature>
<dbReference type="FunFam" id="3.30.420.10:FF:000076">
    <property type="entry name" value="RBR-type E3 ubiquitin transferase"/>
    <property type="match status" value="1"/>
</dbReference>
<evidence type="ECO:0000313" key="17">
    <source>
        <dbReference type="Proteomes" id="UP001177140"/>
    </source>
</evidence>
<evidence type="ECO:0000313" key="16">
    <source>
        <dbReference type="EMBL" id="MCL7030642.1"/>
    </source>
</evidence>
<evidence type="ECO:0000259" key="15">
    <source>
        <dbReference type="PROSITE" id="PS51873"/>
    </source>
</evidence>
<dbReference type="InterPro" id="IPR044066">
    <property type="entry name" value="TRIAD_supradom"/>
</dbReference>
<keyword evidence="11" id="KW-0862">Zinc</keyword>
<comment type="cofactor">
    <cofactor evidence="2">
        <name>Zn(2+)</name>
        <dbReference type="ChEBI" id="CHEBI:29105"/>
    </cofactor>
</comment>
<dbReference type="GO" id="GO:0003676">
    <property type="term" value="F:nucleic acid binding"/>
    <property type="evidence" value="ECO:0007669"/>
    <property type="project" value="InterPro"/>
</dbReference>
<evidence type="ECO:0000256" key="1">
    <source>
        <dbReference type="ARBA" id="ARBA00001798"/>
    </source>
</evidence>
<dbReference type="Pfam" id="PF01485">
    <property type="entry name" value="IBR"/>
    <property type="match status" value="2"/>
</dbReference>
<dbReference type="PROSITE" id="PS50089">
    <property type="entry name" value="ZF_RING_2"/>
    <property type="match status" value="1"/>
</dbReference>
<evidence type="ECO:0000256" key="2">
    <source>
        <dbReference type="ARBA" id="ARBA00001947"/>
    </source>
</evidence>
<keyword evidence="10" id="KW-0833">Ubl conjugation pathway</keyword>
<dbReference type="PROSITE" id="PS51873">
    <property type="entry name" value="TRIAD"/>
    <property type="match status" value="1"/>
</dbReference>
<evidence type="ECO:0000256" key="8">
    <source>
        <dbReference type="ARBA" id="ARBA00022737"/>
    </source>
</evidence>
<dbReference type="GO" id="GO:0061630">
    <property type="term" value="F:ubiquitin protein ligase activity"/>
    <property type="evidence" value="ECO:0007669"/>
    <property type="project" value="UniProtKB-EC"/>
</dbReference>
<comment type="similarity">
    <text evidence="4">Belongs to the RBR family. Ariadne subfamily.</text>
</comment>
<evidence type="ECO:0000256" key="4">
    <source>
        <dbReference type="ARBA" id="ARBA00005884"/>
    </source>
</evidence>
<feature type="domain" description="RING-type" evidence="14">
    <location>
        <begin position="311"/>
        <end position="355"/>
    </location>
</feature>
<dbReference type="InterPro" id="IPR031127">
    <property type="entry name" value="E3_UB_ligase_RBR"/>
</dbReference>
<dbReference type="PANTHER" id="PTHR11685">
    <property type="entry name" value="RBR FAMILY RING FINGER AND IBR DOMAIN-CONTAINING"/>
    <property type="match status" value="1"/>
</dbReference>
<keyword evidence="7" id="KW-0479">Metal-binding</keyword>
<evidence type="ECO:0000256" key="12">
    <source>
        <dbReference type="PROSITE-ProRule" id="PRU00175"/>
    </source>
</evidence>
<dbReference type="InterPro" id="IPR036397">
    <property type="entry name" value="RNaseH_sf"/>
</dbReference>
<protein>
    <recommendedName>
        <fullName evidence="5">RBR-type E3 ubiquitin transferase</fullName>
        <ecNumber evidence="5">2.3.2.31</ecNumber>
    </recommendedName>
</protein>
<dbReference type="SUPFAM" id="SSF57850">
    <property type="entry name" value="RING/U-box"/>
    <property type="match status" value="3"/>
</dbReference>
<dbReference type="GO" id="GO:0004523">
    <property type="term" value="F:RNA-DNA hybrid ribonuclease activity"/>
    <property type="evidence" value="ECO:0007669"/>
    <property type="project" value="InterPro"/>
</dbReference>
<evidence type="ECO:0000256" key="11">
    <source>
        <dbReference type="ARBA" id="ARBA00022833"/>
    </source>
</evidence>
<dbReference type="FunFam" id="3.30.40.10:FF:000230">
    <property type="entry name" value="RBR-type E3 ubiquitin transferase"/>
    <property type="match status" value="1"/>
</dbReference>
<dbReference type="Proteomes" id="UP001177140">
    <property type="component" value="Unassembled WGS sequence"/>
</dbReference>
<dbReference type="GO" id="GO:0016567">
    <property type="term" value="P:protein ubiquitination"/>
    <property type="evidence" value="ECO:0007669"/>
    <property type="project" value="InterPro"/>
</dbReference>
<dbReference type="PROSITE" id="PS00518">
    <property type="entry name" value="ZF_RING_1"/>
    <property type="match status" value="1"/>
</dbReference>
<accession>A0AA41S5K8</accession>
<dbReference type="FunFam" id="1.20.120.1750:FF:000019">
    <property type="entry name" value="RBR-type E3 ubiquitin transferase"/>
    <property type="match status" value="1"/>
</dbReference>
<evidence type="ECO:0000256" key="10">
    <source>
        <dbReference type="ARBA" id="ARBA00022786"/>
    </source>
</evidence>
<evidence type="ECO:0000256" key="5">
    <source>
        <dbReference type="ARBA" id="ARBA00012251"/>
    </source>
</evidence>
<name>A0AA41S5K8_PAPNU</name>
<evidence type="ECO:0000259" key="14">
    <source>
        <dbReference type="PROSITE" id="PS50089"/>
    </source>
</evidence>
<proteinExistence type="inferred from homology"/>
<dbReference type="Gene3D" id="3.30.420.10">
    <property type="entry name" value="Ribonuclease H-like superfamily/Ribonuclease H"/>
    <property type="match status" value="1"/>
</dbReference>
<reference evidence="16" key="1">
    <citation type="submission" date="2022-03" db="EMBL/GenBank/DDBJ databases">
        <title>A functionally conserved STORR gene fusion in Papaver species that diverged 16.8 million years ago.</title>
        <authorList>
            <person name="Catania T."/>
        </authorList>
    </citation>
    <scope>NUCLEOTIDE SEQUENCE</scope>
    <source>
        <strain evidence="16">S-191538</strain>
    </source>
</reference>
<dbReference type="InterPro" id="IPR013083">
    <property type="entry name" value="Znf_RING/FYVE/PHD"/>
</dbReference>
<dbReference type="InterPro" id="IPR001841">
    <property type="entry name" value="Znf_RING"/>
</dbReference>
<keyword evidence="17" id="KW-1185">Reference proteome</keyword>
<dbReference type="AlphaFoldDB" id="A0AA41S5K8"/>
<dbReference type="Gene3D" id="1.20.120.1750">
    <property type="match status" value="1"/>
</dbReference>
<evidence type="ECO:0000256" key="7">
    <source>
        <dbReference type="ARBA" id="ARBA00022723"/>
    </source>
</evidence>
<dbReference type="SMART" id="SM00647">
    <property type="entry name" value="IBR"/>
    <property type="match status" value="2"/>
</dbReference>
<keyword evidence="6" id="KW-0808">Transferase</keyword>
<gene>
    <name evidence="16" type="ORF">MKW94_030334</name>
</gene>
<dbReference type="CDD" id="cd22582">
    <property type="entry name" value="BRcat_RBR_unk"/>
    <property type="match status" value="1"/>
</dbReference>
<comment type="catalytic activity">
    <reaction evidence="1">
        <text>[E2 ubiquitin-conjugating enzyme]-S-ubiquitinyl-L-cysteine + [acceptor protein]-L-lysine = [E2 ubiquitin-conjugating enzyme]-L-cysteine + [acceptor protein]-N(6)-ubiquitinyl-L-lysine.</text>
        <dbReference type="EC" id="2.3.2.31"/>
    </reaction>
</comment>
<evidence type="ECO:0000256" key="13">
    <source>
        <dbReference type="SAM" id="MobiDB-lite"/>
    </source>
</evidence>
<comment type="caution">
    <text evidence="16">The sequence shown here is derived from an EMBL/GenBank/DDBJ whole genome shotgun (WGS) entry which is preliminary data.</text>
</comment>
<feature type="domain" description="RING-type" evidence="15">
    <location>
        <begin position="307"/>
        <end position="522"/>
    </location>
</feature>
<dbReference type="EMBL" id="JAJJMA010103887">
    <property type="protein sequence ID" value="MCL7030642.1"/>
    <property type="molecule type" value="Genomic_DNA"/>
</dbReference>
<evidence type="ECO:0000256" key="9">
    <source>
        <dbReference type="ARBA" id="ARBA00022771"/>
    </source>
</evidence>
<keyword evidence="8" id="KW-0677">Repeat</keyword>
<organism evidence="16 17">
    <name type="scientific">Papaver nudicaule</name>
    <name type="common">Iceland poppy</name>
    <dbReference type="NCBI Taxonomy" id="74823"/>
    <lineage>
        <taxon>Eukaryota</taxon>
        <taxon>Viridiplantae</taxon>
        <taxon>Streptophyta</taxon>
        <taxon>Embryophyta</taxon>
        <taxon>Tracheophyta</taxon>
        <taxon>Spermatophyta</taxon>
        <taxon>Magnoliopsida</taxon>
        <taxon>Ranunculales</taxon>
        <taxon>Papaveraceae</taxon>
        <taxon>Papaveroideae</taxon>
        <taxon>Papaver</taxon>
    </lineage>
</organism>
<evidence type="ECO:0000256" key="3">
    <source>
        <dbReference type="ARBA" id="ARBA00003976"/>
    </source>
</evidence>
<comment type="function">
    <text evidence="3">Might act as an E3 ubiquitin-protein ligase, or as part of E3 complex, which accepts ubiquitin from specific E2 ubiquitin-conjugating enzymes and then transfers it to substrates.</text>
</comment>
<evidence type="ECO:0000256" key="6">
    <source>
        <dbReference type="ARBA" id="ARBA00022679"/>
    </source>
</evidence>
<keyword evidence="9 12" id="KW-0863">Zinc-finger</keyword>